<evidence type="ECO:0000313" key="4">
    <source>
        <dbReference type="Proteomes" id="UP000632289"/>
    </source>
</evidence>
<evidence type="ECO:0000259" key="2">
    <source>
        <dbReference type="Pfam" id="PF13399"/>
    </source>
</evidence>
<evidence type="ECO:0000256" key="1">
    <source>
        <dbReference type="SAM" id="Phobius"/>
    </source>
</evidence>
<gene>
    <name evidence="3" type="ORF">IF129_16110</name>
</gene>
<keyword evidence="1" id="KW-0812">Transmembrane</keyword>
<keyword evidence="4" id="KW-1185">Reference proteome</keyword>
<dbReference type="Gene3D" id="3.30.70.2390">
    <property type="match status" value="1"/>
</dbReference>
<keyword evidence="1" id="KW-0472">Membrane</keyword>
<dbReference type="RefSeq" id="WP_191210370.1">
    <property type="nucleotide sequence ID" value="NZ_BAABKL010000007.1"/>
</dbReference>
<dbReference type="AlphaFoldDB" id="A0A927F0Q1"/>
<proteinExistence type="predicted"/>
<comment type="caution">
    <text evidence="3">The sequence shown here is derived from an EMBL/GenBank/DDBJ whole genome shotgun (WGS) entry which is preliminary data.</text>
</comment>
<dbReference type="EMBL" id="JACXYU010000008">
    <property type="protein sequence ID" value="MBD3933071.1"/>
    <property type="molecule type" value="Genomic_DNA"/>
</dbReference>
<name>A0A927F0Q1_9ACTN</name>
<keyword evidence="1" id="KW-1133">Transmembrane helix</keyword>
<dbReference type="Proteomes" id="UP000632289">
    <property type="component" value="Unassembled WGS sequence"/>
</dbReference>
<accession>A0A927F0Q1</accession>
<evidence type="ECO:0000313" key="3">
    <source>
        <dbReference type="EMBL" id="MBD3933071.1"/>
    </source>
</evidence>
<sequence length="221" mass="22615">MSMLTPPGLGGEYRITGDRYPRMRRRRGRHRIVLSAVTGVTALALLSWGTLELVSVFSGDSAPLNTAHAAGCTPSPSASAQDVRPVAGTAEKVAEPAAVTVNVLNATRRTGLAQRTADELEKRGFTIGAVDNAPPELDGTVKGPGLLIGTEKAEADGALTLLTAHLAKAETRTNAAREGAAADSVDLVLGDAFRSLTAPKTAAKTVAALASPAPEPSPTGC</sequence>
<protein>
    <submittedName>
        <fullName evidence="3">LytR C-terminal domain-containing protein</fullName>
    </submittedName>
</protein>
<dbReference type="InterPro" id="IPR027381">
    <property type="entry name" value="LytR/CpsA/Psr_C"/>
</dbReference>
<feature type="domain" description="LytR/CpsA/Psr regulator C-terminal" evidence="2">
    <location>
        <begin position="99"/>
        <end position="193"/>
    </location>
</feature>
<dbReference type="Pfam" id="PF13399">
    <property type="entry name" value="LytR_C"/>
    <property type="match status" value="1"/>
</dbReference>
<reference evidence="3" key="1">
    <citation type="submission" date="2020-09" db="EMBL/GenBank/DDBJ databases">
        <title>Secondary metabolite and genome analysis of marine Streptomyces chumphonensis KK1-2T.</title>
        <authorList>
            <person name="Phongsopitanun W."/>
            <person name="Kanchanasin P."/>
            <person name="Pittayakhajonwut P."/>
            <person name="Suwanborirux K."/>
            <person name="Tanasupawat S."/>
        </authorList>
    </citation>
    <scope>NUCLEOTIDE SEQUENCE</scope>
    <source>
        <strain evidence="3">KK1-2</strain>
    </source>
</reference>
<organism evidence="3 4">
    <name type="scientific">Streptomyces chumphonensis</name>
    <dbReference type="NCBI Taxonomy" id="1214925"/>
    <lineage>
        <taxon>Bacteria</taxon>
        <taxon>Bacillati</taxon>
        <taxon>Actinomycetota</taxon>
        <taxon>Actinomycetes</taxon>
        <taxon>Kitasatosporales</taxon>
        <taxon>Streptomycetaceae</taxon>
        <taxon>Streptomyces</taxon>
    </lineage>
</organism>
<feature type="transmembrane region" description="Helical" evidence="1">
    <location>
        <begin position="32"/>
        <end position="51"/>
    </location>
</feature>